<evidence type="ECO:0000259" key="6">
    <source>
        <dbReference type="SMART" id="SM01182"/>
    </source>
</evidence>
<dbReference type="Gene3D" id="3.30.70.60">
    <property type="match status" value="1"/>
</dbReference>
<organism evidence="7 8">
    <name type="scientific">Rhizophlyctis rosea</name>
    <dbReference type="NCBI Taxonomy" id="64517"/>
    <lineage>
        <taxon>Eukaryota</taxon>
        <taxon>Fungi</taxon>
        <taxon>Fungi incertae sedis</taxon>
        <taxon>Chytridiomycota</taxon>
        <taxon>Chytridiomycota incertae sedis</taxon>
        <taxon>Chytridiomycetes</taxon>
        <taxon>Rhizophlyctidales</taxon>
        <taxon>Rhizophlyctidaceae</taxon>
        <taxon>Rhizophlyctis</taxon>
    </lineage>
</organism>
<dbReference type="PANTHER" id="PTHR11595">
    <property type="entry name" value="EF-HAND AND COILED-COIL DOMAIN-CONTAINING FAMILY MEMBER"/>
    <property type="match status" value="1"/>
</dbReference>
<keyword evidence="8" id="KW-1185">Reference proteome</keyword>
<dbReference type="InterPro" id="IPR036219">
    <property type="entry name" value="eEF-1beta-like_sf"/>
</dbReference>
<dbReference type="Proteomes" id="UP001212841">
    <property type="component" value="Unassembled WGS sequence"/>
</dbReference>
<dbReference type="PANTHER" id="PTHR11595:SF21">
    <property type="entry name" value="ELONGATION FACTOR 1-BETA"/>
    <property type="match status" value="1"/>
</dbReference>
<dbReference type="FunFam" id="3.30.70.60:FF:000001">
    <property type="entry name" value="Elongation factor 1-beta 1 like"/>
    <property type="match status" value="1"/>
</dbReference>
<dbReference type="InterPro" id="IPR049720">
    <property type="entry name" value="EF1B_bsu/dsu"/>
</dbReference>
<dbReference type="SUPFAM" id="SSF54984">
    <property type="entry name" value="eEF-1beta-like"/>
    <property type="match status" value="1"/>
</dbReference>
<dbReference type="EMBL" id="JADGJD010000338">
    <property type="protein sequence ID" value="KAJ3051981.1"/>
    <property type="molecule type" value="Genomic_DNA"/>
</dbReference>
<dbReference type="SUPFAM" id="SSF47616">
    <property type="entry name" value="GST C-terminal domain-like"/>
    <property type="match status" value="1"/>
</dbReference>
<dbReference type="PROSITE" id="PS00824">
    <property type="entry name" value="EF1BD_1"/>
    <property type="match status" value="1"/>
</dbReference>
<accession>A0AAD5SDP3</accession>
<evidence type="ECO:0000256" key="4">
    <source>
        <dbReference type="RuleBase" id="RU003791"/>
    </source>
</evidence>
<name>A0AAD5SDP3_9FUNG</name>
<dbReference type="Pfam" id="PF00736">
    <property type="entry name" value="EF1_GNE"/>
    <property type="match status" value="1"/>
</dbReference>
<evidence type="ECO:0000256" key="3">
    <source>
        <dbReference type="ARBA" id="ARBA00022917"/>
    </source>
</evidence>
<dbReference type="PROSITE" id="PS00825">
    <property type="entry name" value="EF1BD_2"/>
    <property type="match status" value="1"/>
</dbReference>
<reference evidence="7" key="1">
    <citation type="submission" date="2020-05" db="EMBL/GenBank/DDBJ databases">
        <title>Phylogenomic resolution of chytrid fungi.</title>
        <authorList>
            <person name="Stajich J.E."/>
            <person name="Amses K."/>
            <person name="Simmons R."/>
            <person name="Seto K."/>
            <person name="Myers J."/>
            <person name="Bonds A."/>
            <person name="Quandt C.A."/>
            <person name="Barry K."/>
            <person name="Liu P."/>
            <person name="Grigoriev I."/>
            <person name="Longcore J.E."/>
            <person name="James T.Y."/>
        </authorList>
    </citation>
    <scope>NUCLEOTIDE SEQUENCE</scope>
    <source>
        <strain evidence="7">JEL0318</strain>
    </source>
</reference>
<sequence>MGFENLDKPAGLAVLNNYLEDKSYIAGFEPSQADSAVFAAVTTKPTADHPHALRWYNHIAASNHSAFPGEKKAASAYGPAAAAAAPAAAEDEDDIDLFGSDDEEVDEEAEKLKQQRLAEYHAKKSAKPKNIAKSMVILDVKPWDDETDMKALEEAVLGIEMEGLVWGARKFVPIGYGIKKLQVTCVIEDDKVGVDDLSDQITGFEDYVQSVDVAAFNKL</sequence>
<dbReference type="GO" id="GO:0005085">
    <property type="term" value="F:guanyl-nucleotide exchange factor activity"/>
    <property type="evidence" value="ECO:0007669"/>
    <property type="project" value="TreeGrafter"/>
</dbReference>
<dbReference type="InterPro" id="IPR018940">
    <property type="entry name" value="EF-1_beta_acid_region_euk"/>
</dbReference>
<evidence type="ECO:0000259" key="5">
    <source>
        <dbReference type="SMART" id="SM00888"/>
    </source>
</evidence>
<dbReference type="GO" id="GO:0005829">
    <property type="term" value="C:cytosol"/>
    <property type="evidence" value="ECO:0007669"/>
    <property type="project" value="TreeGrafter"/>
</dbReference>
<dbReference type="GO" id="GO:0005853">
    <property type="term" value="C:eukaryotic translation elongation factor 1 complex"/>
    <property type="evidence" value="ECO:0007669"/>
    <property type="project" value="InterPro"/>
</dbReference>
<dbReference type="CDD" id="cd00292">
    <property type="entry name" value="EF1B"/>
    <property type="match status" value="1"/>
</dbReference>
<dbReference type="InterPro" id="IPR014038">
    <property type="entry name" value="EF1B_bsu/dsu_GNE"/>
</dbReference>
<comment type="similarity">
    <text evidence="1 4">Belongs to the EF-1-beta/EF-1-delta family.</text>
</comment>
<feature type="domain" description="Elongation factor 1 beta central acidic region eukaryote" evidence="6">
    <location>
        <begin position="97"/>
        <end position="124"/>
    </location>
</feature>
<dbReference type="SMART" id="SM01182">
    <property type="entry name" value="EF-1_beta_acid"/>
    <property type="match status" value="1"/>
</dbReference>
<dbReference type="InterPro" id="IPR001326">
    <property type="entry name" value="Transl_elong_EF1B_B/D_CS"/>
</dbReference>
<proteinExistence type="inferred from homology"/>
<protein>
    <submittedName>
        <fullName evidence="7">Elongation factor 1-beta</fullName>
    </submittedName>
</protein>
<feature type="domain" description="Translation elongation factor EF1B beta/delta subunit guanine nucleotide exchange" evidence="5">
    <location>
        <begin position="133"/>
        <end position="219"/>
    </location>
</feature>
<dbReference type="InterPro" id="IPR036282">
    <property type="entry name" value="Glutathione-S-Trfase_C_sf"/>
</dbReference>
<evidence type="ECO:0000256" key="1">
    <source>
        <dbReference type="ARBA" id="ARBA00007411"/>
    </source>
</evidence>
<keyword evidence="3 4" id="KW-0648">Protein biosynthesis</keyword>
<gene>
    <name evidence="7" type="primary">EEF1B2</name>
    <name evidence="7" type="ORF">HK097_007005</name>
</gene>
<evidence type="ECO:0000256" key="2">
    <source>
        <dbReference type="ARBA" id="ARBA00022768"/>
    </source>
</evidence>
<evidence type="ECO:0000313" key="7">
    <source>
        <dbReference type="EMBL" id="KAJ3051981.1"/>
    </source>
</evidence>
<evidence type="ECO:0000313" key="8">
    <source>
        <dbReference type="Proteomes" id="UP001212841"/>
    </source>
</evidence>
<dbReference type="InterPro" id="IPR014717">
    <property type="entry name" value="Transl_elong_EF1B/ribsomal_bS6"/>
</dbReference>
<dbReference type="AlphaFoldDB" id="A0AAD5SDP3"/>
<dbReference type="Pfam" id="PF10587">
    <property type="entry name" value="EF-1_beta_acid"/>
    <property type="match status" value="1"/>
</dbReference>
<dbReference type="SMART" id="SM00888">
    <property type="entry name" value="EF1_GNE"/>
    <property type="match status" value="1"/>
</dbReference>
<keyword evidence="2 4" id="KW-0251">Elongation factor</keyword>
<dbReference type="GO" id="GO:0003746">
    <property type="term" value="F:translation elongation factor activity"/>
    <property type="evidence" value="ECO:0007669"/>
    <property type="project" value="UniProtKB-KW"/>
</dbReference>
<dbReference type="Gene3D" id="1.20.1050.130">
    <property type="match status" value="1"/>
</dbReference>
<comment type="caution">
    <text evidence="7">The sequence shown here is derived from an EMBL/GenBank/DDBJ whole genome shotgun (WGS) entry which is preliminary data.</text>
</comment>